<accession>A0ACC2C520</accession>
<evidence type="ECO:0000313" key="1">
    <source>
        <dbReference type="EMBL" id="KAJ7537148.1"/>
    </source>
</evidence>
<dbReference type="Proteomes" id="UP001162992">
    <property type="component" value="Chromosome 12"/>
</dbReference>
<keyword evidence="2" id="KW-1185">Reference proteome</keyword>
<dbReference type="EMBL" id="CM055103">
    <property type="protein sequence ID" value="KAJ7537148.1"/>
    <property type="molecule type" value="Genomic_DNA"/>
</dbReference>
<protein>
    <submittedName>
        <fullName evidence="1">Uncharacterized protein</fullName>
    </submittedName>
</protein>
<proteinExistence type="predicted"/>
<evidence type="ECO:0000313" key="2">
    <source>
        <dbReference type="Proteomes" id="UP001162992"/>
    </source>
</evidence>
<organism evidence="1 2">
    <name type="scientific">Diphasiastrum complanatum</name>
    <name type="common">Issler's clubmoss</name>
    <name type="synonym">Lycopodium complanatum</name>
    <dbReference type="NCBI Taxonomy" id="34168"/>
    <lineage>
        <taxon>Eukaryota</taxon>
        <taxon>Viridiplantae</taxon>
        <taxon>Streptophyta</taxon>
        <taxon>Embryophyta</taxon>
        <taxon>Tracheophyta</taxon>
        <taxon>Lycopodiopsida</taxon>
        <taxon>Lycopodiales</taxon>
        <taxon>Lycopodiaceae</taxon>
        <taxon>Lycopodioideae</taxon>
        <taxon>Diphasiastrum</taxon>
    </lineage>
</organism>
<comment type="caution">
    <text evidence="1">The sequence shown here is derived from an EMBL/GenBank/DDBJ whole genome shotgun (WGS) entry which is preliminary data.</text>
</comment>
<name>A0ACC2C520_DIPCM</name>
<gene>
    <name evidence="1" type="ORF">O6H91_12G100000</name>
</gene>
<sequence>MIAALMLSRILAPWSRVGAPSLLMRWGCGAYADIMKSSLYVTRSKGFTSNCEEMSSLMVGAPHGSCNENEVFSFGDRSNGALGHVDDYLNDVYEPKKIAGLPSRISKVAVGHYHSFAITEVGELWAWGRNTEGQLGPRDRTLREENCQPQRVKGLEGFKIREAAGSGVVSMAVGTDGSVWAWGKSKRGQLGLGIGVTESAIPRRLETLTGLHVVQVSLGWGHALACTKEGQIYSWGYSADGRLGFLPEKLEDQYALEEETLRGGFAGQIVLKDFEEQSPLLVWKPQLVSSMRDYEIIHVSCGMDHSLALDAAGHVFSFGDNTYDQLGRQVGEMLVGLVEGDIQNSHAIHINAGLGHSLAVVSFLNGSRKQTGIHENAKSDLGVKTTGVPFSWGWNSAGQLGTMSTCPVPRPVEVLNDVISLAGGRAHSLAVTPEGKLWAWGSGLNGRLGLGSSMDEPFPVPVDSLDNHKIVQAVSGFDHNLVLAHRV</sequence>
<reference evidence="2" key="1">
    <citation type="journal article" date="2024" name="Proc. Natl. Acad. Sci. U.S.A.">
        <title>Extraordinary preservation of gene collinearity over three hundred million years revealed in homosporous lycophytes.</title>
        <authorList>
            <person name="Li C."/>
            <person name="Wickell D."/>
            <person name="Kuo L.Y."/>
            <person name="Chen X."/>
            <person name="Nie B."/>
            <person name="Liao X."/>
            <person name="Peng D."/>
            <person name="Ji J."/>
            <person name="Jenkins J."/>
            <person name="Williams M."/>
            <person name="Shu S."/>
            <person name="Plott C."/>
            <person name="Barry K."/>
            <person name="Rajasekar S."/>
            <person name="Grimwood J."/>
            <person name="Han X."/>
            <person name="Sun S."/>
            <person name="Hou Z."/>
            <person name="He W."/>
            <person name="Dai G."/>
            <person name="Sun C."/>
            <person name="Schmutz J."/>
            <person name="Leebens-Mack J.H."/>
            <person name="Li F.W."/>
            <person name="Wang L."/>
        </authorList>
    </citation>
    <scope>NUCLEOTIDE SEQUENCE [LARGE SCALE GENOMIC DNA]</scope>
    <source>
        <strain evidence="2">cv. PW_Plant_1</strain>
    </source>
</reference>